<reference evidence="2 3" key="1">
    <citation type="submission" date="2016-11" db="EMBL/GenBank/DDBJ databases">
        <authorList>
            <person name="Jaros S."/>
            <person name="Januszkiewicz K."/>
            <person name="Wedrychowicz H."/>
        </authorList>
    </citation>
    <scope>NUCLEOTIDE SEQUENCE [LARGE SCALE GENOMIC DNA]</scope>
    <source>
        <strain evidence="2 3">DSM 21758</strain>
    </source>
</reference>
<dbReference type="InterPro" id="IPR024399">
    <property type="entry name" value="DUF2628"/>
</dbReference>
<feature type="transmembrane region" description="Helical" evidence="1">
    <location>
        <begin position="69"/>
        <end position="93"/>
    </location>
</feature>
<evidence type="ECO:0000256" key="1">
    <source>
        <dbReference type="SAM" id="Phobius"/>
    </source>
</evidence>
<accession>A0A1M6EYA0</accession>
<protein>
    <recommendedName>
        <fullName evidence="4">DUF2628 domain-containing protein</fullName>
    </recommendedName>
</protein>
<dbReference type="EMBL" id="FQZB01000005">
    <property type="protein sequence ID" value="SHI90371.1"/>
    <property type="molecule type" value="Genomic_DNA"/>
</dbReference>
<dbReference type="Pfam" id="PF10947">
    <property type="entry name" value="DUF2628"/>
    <property type="match status" value="1"/>
</dbReference>
<organism evidence="2 3">
    <name type="scientific">Clostridium cavendishii DSM 21758</name>
    <dbReference type="NCBI Taxonomy" id="1121302"/>
    <lineage>
        <taxon>Bacteria</taxon>
        <taxon>Bacillati</taxon>
        <taxon>Bacillota</taxon>
        <taxon>Clostridia</taxon>
        <taxon>Eubacteriales</taxon>
        <taxon>Clostridiaceae</taxon>
        <taxon>Clostridium</taxon>
    </lineage>
</organism>
<dbReference type="RefSeq" id="WP_072985553.1">
    <property type="nucleotide sequence ID" value="NZ_FQZB01000005.1"/>
</dbReference>
<gene>
    <name evidence="2" type="ORF">SAMN02745163_00981</name>
</gene>
<name>A0A1M6EYA0_9CLOT</name>
<evidence type="ECO:0000313" key="3">
    <source>
        <dbReference type="Proteomes" id="UP000184310"/>
    </source>
</evidence>
<keyword evidence="3" id="KW-1185">Reference proteome</keyword>
<dbReference type="OrthoDB" id="1753424at2"/>
<dbReference type="STRING" id="1121302.SAMN02745163_00981"/>
<sequence length="160" mass="18169">MENNFNNDLPYTLEEYNDFIGQEKAGYYTEKFKLANRGNKASWNWPAFFFSAIWLMYRKMYAIGAGIFVCNLVLVSIHRVLGLVLNIVVAIFANYLYSQHVNTKIAQIKALGLSKAEEKMKLVNQGGVNIVIPIVFAVIYVLIIVLLVLVFATLFTFATK</sequence>
<keyword evidence="1" id="KW-0472">Membrane</keyword>
<keyword evidence="1" id="KW-0812">Transmembrane</keyword>
<keyword evidence="1" id="KW-1133">Transmembrane helix</keyword>
<evidence type="ECO:0000313" key="2">
    <source>
        <dbReference type="EMBL" id="SHI90371.1"/>
    </source>
</evidence>
<dbReference type="Proteomes" id="UP000184310">
    <property type="component" value="Unassembled WGS sequence"/>
</dbReference>
<evidence type="ECO:0008006" key="4">
    <source>
        <dbReference type="Google" id="ProtNLM"/>
    </source>
</evidence>
<proteinExistence type="predicted"/>
<feature type="transmembrane region" description="Helical" evidence="1">
    <location>
        <begin position="130"/>
        <end position="157"/>
    </location>
</feature>
<dbReference type="AlphaFoldDB" id="A0A1M6EYA0"/>